<accession>A0AC61RTG0</accession>
<dbReference type="Proteomes" id="UP000304953">
    <property type="component" value="Unassembled WGS sequence"/>
</dbReference>
<comment type="caution">
    <text evidence="1">The sequence shown here is derived from an EMBL/GenBank/DDBJ whole genome shotgun (WGS) entry which is preliminary data.</text>
</comment>
<sequence length="300" mass="34140">MKIGNAAEQETIVKNSYGKDRLENNAEKEKQEKSQKKSIDASGLNLCQDGIAEKKKKAMQDAMDFIKQQFESDSQVDEVMDECRGQIEEGKEQALAASKELKAVREQKEQLKEEYPDGGEDYEAYMKELNEMEKHWSGEIEKGQSMVADSTKAIKAVKQEALKHHGMTDAVKAAEETMNAASKEIIGMLMDEAKETVDQDLEETVEKAEEAKEEKNEQKEEMKEAQLEQEKQAKELEEELEKKKRARENRVSPPSAQVQADVIKDLQNRQMEILNSTQQILEEQALLPEEIKGIVVDFNI</sequence>
<protein>
    <submittedName>
        <fullName evidence="1">Uncharacterized protein</fullName>
    </submittedName>
</protein>
<evidence type="ECO:0000313" key="2">
    <source>
        <dbReference type="Proteomes" id="UP000304953"/>
    </source>
</evidence>
<proteinExistence type="predicted"/>
<organism evidence="1 2">
    <name type="scientific">Petralouisia muris</name>
    <dbReference type="NCBI Taxonomy" id="3032872"/>
    <lineage>
        <taxon>Bacteria</taxon>
        <taxon>Bacillati</taxon>
        <taxon>Bacillota</taxon>
        <taxon>Clostridia</taxon>
        <taxon>Lachnospirales</taxon>
        <taxon>Lachnospiraceae</taxon>
        <taxon>Petralouisia</taxon>
    </lineage>
</organism>
<evidence type="ECO:0000313" key="1">
    <source>
        <dbReference type="EMBL" id="TGY93698.1"/>
    </source>
</evidence>
<dbReference type="EMBL" id="SRYA01000038">
    <property type="protein sequence ID" value="TGY93698.1"/>
    <property type="molecule type" value="Genomic_DNA"/>
</dbReference>
<name>A0AC61RTG0_9FIRM</name>
<keyword evidence="2" id="KW-1185">Reference proteome</keyword>
<gene>
    <name evidence="1" type="ORF">E5329_17385</name>
</gene>
<reference evidence="1" key="1">
    <citation type="submission" date="2019-04" db="EMBL/GenBank/DDBJ databases">
        <title>Microbes associate with the intestines of laboratory mice.</title>
        <authorList>
            <person name="Navarre W."/>
            <person name="Wong E."/>
            <person name="Huang K."/>
            <person name="Tropini C."/>
            <person name="Ng K."/>
            <person name="Yu B."/>
        </authorList>
    </citation>
    <scope>NUCLEOTIDE SEQUENCE</scope>
    <source>
        <strain evidence="1">NM01_1-7b</strain>
    </source>
</reference>